<evidence type="ECO:0008006" key="6">
    <source>
        <dbReference type="Google" id="ProtNLM"/>
    </source>
</evidence>
<feature type="compositionally biased region" description="Low complexity" evidence="1">
    <location>
        <begin position="173"/>
        <end position="188"/>
    </location>
</feature>
<evidence type="ECO:0000313" key="4">
    <source>
        <dbReference type="EMBL" id="KAL1550966.1"/>
    </source>
</evidence>
<evidence type="ECO:0000259" key="3">
    <source>
        <dbReference type="Pfam" id="PF22932"/>
    </source>
</evidence>
<dbReference type="InterPro" id="IPR054726">
    <property type="entry name" value="Ubiq_DUF569-assoc"/>
</dbReference>
<dbReference type="Proteomes" id="UP001567538">
    <property type="component" value="Unassembled WGS sequence"/>
</dbReference>
<organism evidence="4 5">
    <name type="scientific">Salvia divinorum</name>
    <name type="common">Maria pastora</name>
    <name type="synonym">Diviner's sage</name>
    <dbReference type="NCBI Taxonomy" id="28513"/>
    <lineage>
        <taxon>Eukaryota</taxon>
        <taxon>Viridiplantae</taxon>
        <taxon>Streptophyta</taxon>
        <taxon>Embryophyta</taxon>
        <taxon>Tracheophyta</taxon>
        <taxon>Spermatophyta</taxon>
        <taxon>Magnoliopsida</taxon>
        <taxon>eudicotyledons</taxon>
        <taxon>Gunneridae</taxon>
        <taxon>Pentapetalae</taxon>
        <taxon>asterids</taxon>
        <taxon>lamiids</taxon>
        <taxon>Lamiales</taxon>
        <taxon>Lamiaceae</taxon>
        <taxon>Nepetoideae</taxon>
        <taxon>Mentheae</taxon>
        <taxon>Salviinae</taxon>
        <taxon>Salvia</taxon>
        <taxon>Salvia subgen. Calosphace</taxon>
    </lineage>
</organism>
<dbReference type="Pfam" id="PF22932">
    <property type="entry name" value="Ubiq_DUF_assoc"/>
    <property type="match status" value="1"/>
</dbReference>
<dbReference type="InterPro" id="IPR007679">
    <property type="entry name" value="DUF569"/>
</dbReference>
<comment type="caution">
    <text evidence="4">The sequence shown here is derived from an EMBL/GenBank/DDBJ whole genome shotgun (WGS) entry which is preliminary data.</text>
</comment>
<dbReference type="PANTHER" id="PTHR31205:SF69">
    <property type="entry name" value="ACTIN CROSS-LINKING PROTEIN (DUF569)"/>
    <property type="match status" value="1"/>
</dbReference>
<protein>
    <recommendedName>
        <fullName evidence="6">DUF569 domain-containing protein</fullName>
    </recommendedName>
</protein>
<feature type="domain" description="DUF569" evidence="3">
    <location>
        <begin position="208"/>
        <end position="285"/>
    </location>
</feature>
<feature type="domain" description="DUF569" evidence="2">
    <location>
        <begin position="1"/>
        <end position="143"/>
    </location>
</feature>
<dbReference type="SUPFAM" id="SSF50405">
    <property type="entry name" value="Actin-crosslinking proteins"/>
    <property type="match status" value="1"/>
</dbReference>
<reference evidence="4 5" key="1">
    <citation type="submission" date="2024-06" db="EMBL/GenBank/DDBJ databases">
        <title>A chromosome level genome sequence of Diviner's sage (Salvia divinorum).</title>
        <authorList>
            <person name="Ford S.A."/>
            <person name="Ro D.-K."/>
            <person name="Ness R.W."/>
            <person name="Phillips M.A."/>
        </authorList>
    </citation>
    <scope>NUCLEOTIDE SEQUENCE [LARGE SCALE GENOMIC DNA]</scope>
    <source>
        <strain evidence="4">SAF-2024a</strain>
        <tissue evidence="4">Leaf</tissue>
    </source>
</reference>
<dbReference type="AlphaFoldDB" id="A0ABD1H3G5"/>
<dbReference type="CDD" id="cd23340">
    <property type="entry name" value="beta-trefoil_FSCN_ACP-like"/>
    <property type="match status" value="1"/>
</dbReference>
<accession>A0ABD1H3G5</accession>
<feature type="region of interest" description="Disordered" evidence="1">
    <location>
        <begin position="159"/>
        <end position="208"/>
    </location>
</feature>
<proteinExistence type="predicted"/>
<sequence>MEQFLNAKIVRLKSSHGKYLTADEDEESVVQGRDGSSRASKWTVEFVENSDGIIRLKSCYGKYLTASNQPFLLGMTGRKVLQTRPARLDSSVEWDPVRDKGAAVKLKTRYGHFMRANGGVPPWRNSVTHDIPHRTATKEWILWEVDVVDIVVAKSPVGKPAPPLVVEEKESHSPAASHSSKPLSFSFSRQQSRDTEHSSSSPPKGNDGRLIYFHIADENGRVDEGFEELSITFKGNGVDELTQRMEEELGIERISICAKSPLNGDLFPLRLQLPPNNATMHVVVVPPSS</sequence>
<dbReference type="InterPro" id="IPR008999">
    <property type="entry name" value="Actin-crosslinking"/>
</dbReference>
<evidence type="ECO:0000313" key="5">
    <source>
        <dbReference type="Proteomes" id="UP001567538"/>
    </source>
</evidence>
<dbReference type="Pfam" id="PF04601">
    <property type="entry name" value="DUF569"/>
    <property type="match status" value="1"/>
</dbReference>
<dbReference type="FunFam" id="2.80.10.50:FF:000067">
    <property type="entry name" value="BnaC05g19630D protein"/>
    <property type="match status" value="1"/>
</dbReference>
<dbReference type="EMBL" id="JBEAFC010000007">
    <property type="protein sequence ID" value="KAL1550966.1"/>
    <property type="molecule type" value="Genomic_DNA"/>
</dbReference>
<name>A0ABD1H3G5_SALDI</name>
<gene>
    <name evidence="4" type="ORF">AAHA92_18865</name>
</gene>
<evidence type="ECO:0000256" key="1">
    <source>
        <dbReference type="SAM" id="MobiDB-lite"/>
    </source>
</evidence>
<dbReference type="PANTHER" id="PTHR31205">
    <property type="entry name" value="ACTIN CROSS-LINKING PROTEIN (DUF569)"/>
    <property type="match status" value="1"/>
</dbReference>
<evidence type="ECO:0000259" key="2">
    <source>
        <dbReference type="Pfam" id="PF04601"/>
    </source>
</evidence>
<dbReference type="Gene3D" id="2.80.10.50">
    <property type="match status" value="1"/>
</dbReference>
<keyword evidence="5" id="KW-1185">Reference proteome</keyword>